<dbReference type="Proteomes" id="UP000518266">
    <property type="component" value="Unassembled WGS sequence"/>
</dbReference>
<keyword evidence="3" id="KW-1185">Reference proteome</keyword>
<name>A0A7J5YBN3_DISMA</name>
<feature type="compositionally biased region" description="Basic and acidic residues" evidence="1">
    <location>
        <begin position="197"/>
        <end position="207"/>
    </location>
</feature>
<dbReference type="AlphaFoldDB" id="A0A7J5YBN3"/>
<dbReference type="EMBL" id="JAAKFY010000014">
    <property type="protein sequence ID" value="KAF3846351.1"/>
    <property type="molecule type" value="Genomic_DNA"/>
</dbReference>
<gene>
    <name evidence="2" type="ORF">F7725_003429</name>
</gene>
<comment type="caution">
    <text evidence="2">The sequence shown here is derived from an EMBL/GenBank/DDBJ whole genome shotgun (WGS) entry which is preliminary data.</text>
</comment>
<evidence type="ECO:0000256" key="1">
    <source>
        <dbReference type="SAM" id="MobiDB-lite"/>
    </source>
</evidence>
<protein>
    <submittedName>
        <fullName evidence="2">Uncharacterized protein</fullName>
    </submittedName>
</protein>
<feature type="compositionally biased region" description="Basic and acidic residues" evidence="1">
    <location>
        <begin position="1"/>
        <end position="39"/>
    </location>
</feature>
<feature type="region of interest" description="Disordered" evidence="1">
    <location>
        <begin position="194"/>
        <end position="233"/>
    </location>
</feature>
<evidence type="ECO:0000313" key="2">
    <source>
        <dbReference type="EMBL" id="KAF3846351.1"/>
    </source>
</evidence>
<sequence length="455" mass="49187">MKGNIRDNTRDWRKGWKEGEKKVRDRRIEGGRESNRKLLSELPMACSQSVQTLRNSRQRAGREGRCQEGGREGGREAPSEEGGTHLRPFLWLLPTGSDAILRLLRAITGSGVGSLAKAGASPQHAQLSGRPLPVLGEGWGTPVHQPRCTGESQEGVGGVVMGGMQSQMCFGLGVSLLMENVLYNASVTYEAGGSWKVGDDNAREGPRKRGSRSKVTSKEEMESQGVVDGGRRGGEGGKVCRLATEELTPKLPCGRSAQKEQESVLFWDVPHRARLSALTSSRTMGPWEAANGEKVHPKPSPTHRLMATLVKWGVPVDGRGPPDGVGGQIRPEGWHEVVGRVGRVGDGVWALQETLSVGGSLPQDRLKRTAIRPEPSQPVRTSPESASSAHAYCSAPPPWAVPGASPNCPSLSVLMAMSPPQLPSINRRWIRSVDISVHGYHLWVTNQTVLHNEKV</sequence>
<evidence type="ECO:0000313" key="3">
    <source>
        <dbReference type="Proteomes" id="UP000518266"/>
    </source>
</evidence>
<feature type="compositionally biased region" description="Polar residues" evidence="1">
    <location>
        <begin position="46"/>
        <end position="55"/>
    </location>
</feature>
<organism evidence="2 3">
    <name type="scientific">Dissostichus mawsoni</name>
    <name type="common">Antarctic cod</name>
    <dbReference type="NCBI Taxonomy" id="36200"/>
    <lineage>
        <taxon>Eukaryota</taxon>
        <taxon>Metazoa</taxon>
        <taxon>Chordata</taxon>
        <taxon>Craniata</taxon>
        <taxon>Vertebrata</taxon>
        <taxon>Euteleostomi</taxon>
        <taxon>Actinopterygii</taxon>
        <taxon>Neopterygii</taxon>
        <taxon>Teleostei</taxon>
        <taxon>Neoteleostei</taxon>
        <taxon>Acanthomorphata</taxon>
        <taxon>Eupercaria</taxon>
        <taxon>Perciformes</taxon>
        <taxon>Notothenioidei</taxon>
        <taxon>Nototheniidae</taxon>
        <taxon>Dissostichus</taxon>
    </lineage>
</organism>
<proteinExistence type="predicted"/>
<accession>A0A7J5YBN3</accession>
<feature type="compositionally biased region" description="Polar residues" evidence="1">
    <location>
        <begin position="378"/>
        <end position="388"/>
    </location>
</feature>
<reference evidence="2 3" key="1">
    <citation type="submission" date="2020-03" db="EMBL/GenBank/DDBJ databases">
        <title>Dissostichus mawsoni Genome sequencing and assembly.</title>
        <authorList>
            <person name="Park H."/>
        </authorList>
    </citation>
    <scope>NUCLEOTIDE SEQUENCE [LARGE SCALE GENOMIC DNA]</scope>
    <source>
        <strain evidence="2">DM0001</strain>
        <tissue evidence="2">Muscle</tissue>
    </source>
</reference>
<feature type="region of interest" description="Disordered" evidence="1">
    <location>
        <begin position="1"/>
        <end position="83"/>
    </location>
</feature>
<feature type="compositionally biased region" description="Basic and acidic residues" evidence="1">
    <location>
        <begin position="60"/>
        <end position="83"/>
    </location>
</feature>
<feature type="region of interest" description="Disordered" evidence="1">
    <location>
        <begin position="369"/>
        <end position="392"/>
    </location>
</feature>